<dbReference type="PROSITE" id="PS50110">
    <property type="entry name" value="RESPONSE_REGULATORY"/>
    <property type="match status" value="1"/>
</dbReference>
<dbReference type="GO" id="GO:0000160">
    <property type="term" value="P:phosphorelay signal transduction system"/>
    <property type="evidence" value="ECO:0007669"/>
    <property type="project" value="InterPro"/>
</dbReference>
<dbReference type="RefSeq" id="WP_185243987.1">
    <property type="nucleotide sequence ID" value="NZ_AP023213.1"/>
</dbReference>
<organism evidence="5 6">
    <name type="scientific">Citrifermentans bremense</name>
    <dbReference type="NCBI Taxonomy" id="60035"/>
    <lineage>
        <taxon>Bacteria</taxon>
        <taxon>Pseudomonadati</taxon>
        <taxon>Thermodesulfobacteriota</taxon>
        <taxon>Desulfuromonadia</taxon>
        <taxon>Geobacterales</taxon>
        <taxon>Geobacteraceae</taxon>
        <taxon>Citrifermentans</taxon>
    </lineage>
</organism>
<dbReference type="AlphaFoldDB" id="A0A6S6LXQ7"/>
<protein>
    <submittedName>
        <fullName evidence="5">Response regulator receiver modulated diguanylate cyclase/phosphodiesterase with PAS/PAC sensor(S)</fullName>
    </submittedName>
</protein>
<reference evidence="5 6" key="1">
    <citation type="submission" date="2020-06" db="EMBL/GenBank/DDBJ databases">
        <title>Interaction of electrochemicaly active bacteria, Geobacter bremensis R4 on different carbon anode.</title>
        <authorList>
            <person name="Meng L."/>
            <person name="Yoshida N."/>
        </authorList>
    </citation>
    <scope>NUCLEOTIDE SEQUENCE [LARGE SCALE GENOMIC DNA]</scope>
    <source>
        <strain evidence="5 6">R4</strain>
    </source>
</reference>
<evidence type="ECO:0000259" key="4">
    <source>
        <dbReference type="PROSITE" id="PS50110"/>
    </source>
</evidence>
<keyword evidence="3" id="KW-0175">Coiled coil</keyword>
<keyword evidence="6" id="KW-1185">Reference proteome</keyword>
<gene>
    <name evidence="5" type="ORF">GEOBRER4_n0368</name>
</gene>
<dbReference type="Proteomes" id="UP000515472">
    <property type="component" value="Chromosome"/>
</dbReference>
<dbReference type="EMBL" id="AP023213">
    <property type="protein sequence ID" value="BCG45610.1"/>
    <property type="molecule type" value="Genomic_DNA"/>
</dbReference>
<sequence length="204" mass="22849">MVKKKLLVVDDTPENLIIIYKILRKEYEVIGANSGKEALLALAESRPDLILLDVMMPEMDGLELCRILKGDSRYRDIPVIFITALSDEVDESRGFAAGAVDYLSKPLKPAILSHRVAVHLELQSQKEALARKNQELQEALSKVKELSGLLPICMTCKKIRDDQGYWNQLESYITLHSGALFSHGYCPECAADAMKRIPPVPTLR</sequence>
<evidence type="ECO:0000256" key="3">
    <source>
        <dbReference type="SAM" id="Coils"/>
    </source>
</evidence>
<dbReference type="Gene3D" id="3.40.50.2300">
    <property type="match status" value="1"/>
</dbReference>
<dbReference type="InterPro" id="IPR001789">
    <property type="entry name" value="Sig_transdc_resp-reg_receiver"/>
</dbReference>
<dbReference type="KEGG" id="gbn:GEOBRER4_03600"/>
<dbReference type="InterPro" id="IPR050595">
    <property type="entry name" value="Bact_response_regulator"/>
</dbReference>
<accession>A0A6S6LXQ7</accession>
<evidence type="ECO:0000313" key="5">
    <source>
        <dbReference type="EMBL" id="BCG45610.1"/>
    </source>
</evidence>
<name>A0A6S6LXQ7_9BACT</name>
<dbReference type="SMART" id="SM00448">
    <property type="entry name" value="REC"/>
    <property type="match status" value="1"/>
</dbReference>
<dbReference type="PANTHER" id="PTHR44591:SF3">
    <property type="entry name" value="RESPONSE REGULATORY DOMAIN-CONTAINING PROTEIN"/>
    <property type="match status" value="1"/>
</dbReference>
<evidence type="ECO:0000313" key="6">
    <source>
        <dbReference type="Proteomes" id="UP000515472"/>
    </source>
</evidence>
<dbReference type="Pfam" id="PF00072">
    <property type="entry name" value="Response_reg"/>
    <property type="match status" value="1"/>
</dbReference>
<feature type="domain" description="Response regulatory" evidence="4">
    <location>
        <begin position="5"/>
        <end position="120"/>
    </location>
</feature>
<feature type="coiled-coil region" evidence="3">
    <location>
        <begin position="119"/>
        <end position="149"/>
    </location>
</feature>
<dbReference type="InterPro" id="IPR011006">
    <property type="entry name" value="CheY-like_superfamily"/>
</dbReference>
<keyword evidence="1 2" id="KW-0597">Phosphoprotein</keyword>
<dbReference type="SUPFAM" id="SSF52172">
    <property type="entry name" value="CheY-like"/>
    <property type="match status" value="1"/>
</dbReference>
<evidence type="ECO:0000256" key="1">
    <source>
        <dbReference type="ARBA" id="ARBA00022553"/>
    </source>
</evidence>
<dbReference type="PANTHER" id="PTHR44591">
    <property type="entry name" value="STRESS RESPONSE REGULATOR PROTEIN 1"/>
    <property type="match status" value="1"/>
</dbReference>
<evidence type="ECO:0000256" key="2">
    <source>
        <dbReference type="PROSITE-ProRule" id="PRU00169"/>
    </source>
</evidence>
<proteinExistence type="predicted"/>
<feature type="modified residue" description="4-aspartylphosphate" evidence="2">
    <location>
        <position position="53"/>
    </location>
</feature>